<dbReference type="VEuPathDB" id="FungiDB:PCH_Pc18g06560"/>
<reference evidence="1 2" key="1">
    <citation type="journal article" date="2008" name="Nat. Biotechnol.">
        <title>Genome sequencing and analysis of the filamentous fungus Penicillium chrysogenum.</title>
        <authorList>
            <person name="van den Berg M.A."/>
            <person name="Albang R."/>
            <person name="Albermann K."/>
            <person name="Badger J.H."/>
            <person name="Daran J.-M."/>
            <person name="Driessen A.J.M."/>
            <person name="Garcia-Estrada C."/>
            <person name="Fedorova N.D."/>
            <person name="Harris D.M."/>
            <person name="Heijne W.H.M."/>
            <person name="Joardar V.S."/>
            <person name="Kiel J.A.K.W."/>
            <person name="Kovalchuk A."/>
            <person name="Martin J.F."/>
            <person name="Nierman W.C."/>
            <person name="Nijland J.G."/>
            <person name="Pronk J.T."/>
            <person name="Roubos J.A."/>
            <person name="van der Klei I.J."/>
            <person name="van Peij N.N.M.E."/>
            <person name="Veenhuis M."/>
            <person name="von Doehren H."/>
            <person name="Wagner C."/>
            <person name="Wortman J.R."/>
            <person name="Bovenberg R.A.L."/>
        </authorList>
    </citation>
    <scope>NUCLEOTIDE SEQUENCE [LARGE SCALE GENOMIC DNA]</scope>
    <source>
        <strain evidence="2">ATCC 28089 / DSM 1075 / NRRL 1951 / Wisconsin 54-1255</strain>
    </source>
</reference>
<sequence>MERHGQWIGGNFEAYDEKLFSSNFLRLMDLGEDEEMTDLPDKTYLRSEHHAYVLIFINSKEKCGLESGPWGSVSTQALSDGNEGLFFYVVSVNKVQRRVQRSYSLQGLSYPDKSGTSFYFPMKSPGMIV</sequence>
<dbReference type="OrthoDB" id="4335774at2759"/>
<dbReference type="Proteomes" id="UP000000724">
    <property type="component" value="Contig Pc00c18"/>
</dbReference>
<evidence type="ECO:0000313" key="2">
    <source>
        <dbReference type="Proteomes" id="UP000000724"/>
    </source>
</evidence>
<gene>
    <name evidence="1" type="ORF">Pc18g06560</name>
    <name evidence="1" type="ORF">PCH_Pc18g06560</name>
</gene>
<name>B6HCS9_PENRW</name>
<proteinExistence type="predicted"/>
<dbReference type="AlphaFoldDB" id="B6HCS9"/>
<organism evidence="1 2">
    <name type="scientific">Penicillium rubens (strain ATCC 28089 / DSM 1075 / NRRL 1951 / Wisconsin 54-1255)</name>
    <name type="common">Penicillium chrysogenum</name>
    <dbReference type="NCBI Taxonomy" id="500485"/>
    <lineage>
        <taxon>Eukaryota</taxon>
        <taxon>Fungi</taxon>
        <taxon>Dikarya</taxon>
        <taxon>Ascomycota</taxon>
        <taxon>Pezizomycotina</taxon>
        <taxon>Eurotiomycetes</taxon>
        <taxon>Eurotiomycetidae</taxon>
        <taxon>Eurotiales</taxon>
        <taxon>Aspergillaceae</taxon>
        <taxon>Penicillium</taxon>
        <taxon>Penicillium chrysogenum species complex</taxon>
    </lineage>
</organism>
<keyword evidence="2" id="KW-1185">Reference proteome</keyword>
<dbReference type="HOGENOM" id="CLU_1949525_0_0_1"/>
<accession>B6HCS9</accession>
<evidence type="ECO:0000313" key="1">
    <source>
        <dbReference type="EMBL" id="CAP94880.1"/>
    </source>
</evidence>
<dbReference type="EMBL" id="AM920433">
    <property type="protein sequence ID" value="CAP94880.1"/>
    <property type="molecule type" value="Genomic_DNA"/>
</dbReference>
<protein>
    <submittedName>
        <fullName evidence="1">Uncharacterized protein</fullName>
    </submittedName>
</protein>